<dbReference type="GO" id="GO:0046306">
    <property type="term" value="P:alkanesulfonate catabolic process"/>
    <property type="evidence" value="ECO:0007669"/>
    <property type="project" value="TreeGrafter"/>
</dbReference>
<dbReference type="Pfam" id="PF00296">
    <property type="entry name" value="Bac_luciferase"/>
    <property type="match status" value="1"/>
</dbReference>
<dbReference type="OrthoDB" id="3206024at2"/>
<keyword evidence="8" id="KW-1185">Reference proteome</keyword>
<keyword evidence="4 7" id="KW-0503">Monooxygenase</keyword>
<protein>
    <submittedName>
        <fullName evidence="7">Alkanesulfonate monooxygenase</fullName>
        <ecNumber evidence="7">1.14.14.5</ecNumber>
    </submittedName>
</protein>
<dbReference type="KEGG" id="cpre:Csp1_01310"/>
<dbReference type="SUPFAM" id="SSF51679">
    <property type="entry name" value="Bacterial luciferase-like"/>
    <property type="match status" value="1"/>
</dbReference>
<reference evidence="8" key="1">
    <citation type="submission" date="2017-11" db="EMBL/GenBank/DDBJ databases">
        <title>Otitis media/interna in a cat caused by the recently described species Corynebacterium provencense.</title>
        <authorList>
            <person name="Kittl S."/>
            <person name="Brodard I."/>
            <person name="Rychener L."/>
            <person name="Jores J."/>
            <person name="Roosje P."/>
            <person name="Gobeli Brawand S."/>
        </authorList>
    </citation>
    <scope>NUCLEOTIDE SEQUENCE [LARGE SCALE GENOMIC DNA]</scope>
    <source>
        <strain evidence="8">17KM38</strain>
    </source>
</reference>
<dbReference type="EC" id="1.14.14.5" evidence="7"/>
<dbReference type="Gene3D" id="3.20.20.30">
    <property type="entry name" value="Luciferase-like domain"/>
    <property type="match status" value="1"/>
</dbReference>
<proteinExistence type="predicted"/>
<keyword evidence="3 7" id="KW-0560">Oxidoreductase</keyword>
<dbReference type="PANTHER" id="PTHR42847:SF9">
    <property type="entry name" value="BLL6451 PROTEIN"/>
    <property type="match status" value="1"/>
</dbReference>
<keyword evidence="2" id="KW-0288">FMN</keyword>
<dbReference type="Proteomes" id="UP000247696">
    <property type="component" value="Chromosome"/>
</dbReference>
<evidence type="ECO:0000256" key="2">
    <source>
        <dbReference type="ARBA" id="ARBA00022643"/>
    </source>
</evidence>
<dbReference type="InterPro" id="IPR011251">
    <property type="entry name" value="Luciferase-like_dom"/>
</dbReference>
<evidence type="ECO:0000256" key="4">
    <source>
        <dbReference type="ARBA" id="ARBA00023033"/>
    </source>
</evidence>
<evidence type="ECO:0000256" key="5">
    <source>
        <dbReference type="SAM" id="MobiDB-lite"/>
    </source>
</evidence>
<evidence type="ECO:0000313" key="8">
    <source>
        <dbReference type="Proteomes" id="UP000247696"/>
    </source>
</evidence>
<dbReference type="InterPro" id="IPR050172">
    <property type="entry name" value="SsuD_RutA_monooxygenase"/>
</dbReference>
<evidence type="ECO:0000256" key="1">
    <source>
        <dbReference type="ARBA" id="ARBA00022630"/>
    </source>
</evidence>
<name>A0A2Z3YMT5_9CORY</name>
<sequence length="419" mass="45581">MTIDIRARITFDSKQPLADTKAGRAASFFIQKPSNPTVNPEILTNSAKAQEAAGYDSSLIWNFAASPDVWSVAAWALSATSSLRIVAAHRPGVQAPTVAARTLATLDRLSGGRQEVHIIQGRTDADIARDGDFLDHDSRYRRSTEYLDIIRREWAAFDPFDYDGEFYTVRNAQSGVHPVAQPGPRIHAAGNSEAGLDFVSQNADVWAIGGLGLDDVTAQIERGRTAAATHGRTLGYWFGGFNVILADSDEEAWAFTRDIAGHVITFLNKEEQSIADWEQRLGGSVQTGTGATDIQASAFDLDQDEQFRPEGPLYTRFSALTGHGPSLVGTPDSVASYLADYYRAGVEVITLGGIPELFGDDGTELLDVHQKQLRKELIAALRTQAGRIDRERITATGDSQQSPSHLDHSQDPRERGTVA</sequence>
<accession>A0A2Z3YMT5</accession>
<feature type="domain" description="Luciferase-like" evidence="6">
    <location>
        <begin position="39"/>
        <end position="346"/>
    </location>
</feature>
<evidence type="ECO:0000256" key="3">
    <source>
        <dbReference type="ARBA" id="ARBA00023002"/>
    </source>
</evidence>
<evidence type="ECO:0000259" key="6">
    <source>
        <dbReference type="Pfam" id="PF00296"/>
    </source>
</evidence>
<dbReference type="RefSeq" id="WP_110480795.1">
    <property type="nucleotide sequence ID" value="NZ_CP024988.1"/>
</dbReference>
<dbReference type="AlphaFoldDB" id="A0A2Z3YMT5"/>
<evidence type="ECO:0000313" key="7">
    <source>
        <dbReference type="EMBL" id="AWT24959.1"/>
    </source>
</evidence>
<dbReference type="GO" id="GO:0008726">
    <property type="term" value="F:alkanesulfonate monooxygenase activity"/>
    <property type="evidence" value="ECO:0007669"/>
    <property type="project" value="UniProtKB-EC"/>
</dbReference>
<organism evidence="7 8">
    <name type="scientific">Corynebacterium provencense</name>
    <dbReference type="NCBI Taxonomy" id="1737425"/>
    <lineage>
        <taxon>Bacteria</taxon>
        <taxon>Bacillati</taxon>
        <taxon>Actinomycetota</taxon>
        <taxon>Actinomycetes</taxon>
        <taxon>Mycobacteriales</taxon>
        <taxon>Corynebacteriaceae</taxon>
        <taxon>Corynebacterium</taxon>
    </lineage>
</organism>
<dbReference type="InterPro" id="IPR036661">
    <property type="entry name" value="Luciferase-like_sf"/>
</dbReference>
<dbReference type="PANTHER" id="PTHR42847">
    <property type="entry name" value="ALKANESULFONATE MONOOXYGENASE"/>
    <property type="match status" value="1"/>
</dbReference>
<keyword evidence="1" id="KW-0285">Flavoprotein</keyword>
<feature type="compositionally biased region" description="Basic and acidic residues" evidence="5">
    <location>
        <begin position="405"/>
        <end position="419"/>
    </location>
</feature>
<gene>
    <name evidence="7" type="primary">ssuD_2</name>
    <name evidence="7" type="ORF">Csp1_01310</name>
</gene>
<dbReference type="CDD" id="cd01094">
    <property type="entry name" value="Alkanesulfonate_monoxygenase"/>
    <property type="match status" value="1"/>
</dbReference>
<feature type="region of interest" description="Disordered" evidence="5">
    <location>
        <begin position="389"/>
        <end position="419"/>
    </location>
</feature>
<dbReference type="EMBL" id="CP024988">
    <property type="protein sequence ID" value="AWT24959.1"/>
    <property type="molecule type" value="Genomic_DNA"/>
</dbReference>